<evidence type="ECO:0000256" key="2">
    <source>
        <dbReference type="ARBA" id="ARBA00022448"/>
    </source>
</evidence>
<dbReference type="InterPro" id="IPR039426">
    <property type="entry name" value="TonB-dep_rcpt-like"/>
</dbReference>
<protein>
    <recommendedName>
        <fullName evidence="10">TonB-dependent receptor plug domain-containing protein</fullName>
    </recommendedName>
</protein>
<accession>A0A381NWL1</accession>
<dbReference type="Gene3D" id="2.170.130.10">
    <property type="entry name" value="TonB-dependent receptor, plug domain"/>
    <property type="match status" value="1"/>
</dbReference>
<proteinExistence type="predicted"/>
<evidence type="ECO:0000259" key="7">
    <source>
        <dbReference type="Pfam" id="PF00593"/>
    </source>
</evidence>
<feature type="domain" description="TonB-dependent receptor-like beta-barrel" evidence="7">
    <location>
        <begin position="271"/>
        <end position="736"/>
    </location>
</feature>
<dbReference type="InterPro" id="IPR036942">
    <property type="entry name" value="Beta-barrel_TonB_sf"/>
</dbReference>
<evidence type="ECO:0008006" key="10">
    <source>
        <dbReference type="Google" id="ProtNLM"/>
    </source>
</evidence>
<feature type="domain" description="TonB-dependent receptor plug" evidence="8">
    <location>
        <begin position="61"/>
        <end position="171"/>
    </location>
</feature>
<evidence type="ECO:0000256" key="5">
    <source>
        <dbReference type="ARBA" id="ARBA00023136"/>
    </source>
</evidence>
<evidence type="ECO:0000256" key="1">
    <source>
        <dbReference type="ARBA" id="ARBA00004571"/>
    </source>
</evidence>
<gene>
    <name evidence="9" type="ORF">METZ01_LOCUS11418</name>
</gene>
<keyword evidence="3" id="KW-0812">Transmembrane</keyword>
<dbReference type="PANTHER" id="PTHR30442">
    <property type="entry name" value="IRON III DICITRATE TRANSPORT PROTEIN FECA"/>
    <property type="match status" value="1"/>
</dbReference>
<evidence type="ECO:0000256" key="6">
    <source>
        <dbReference type="ARBA" id="ARBA00023237"/>
    </source>
</evidence>
<dbReference type="EMBL" id="UINC01000627">
    <property type="protein sequence ID" value="SUZ58564.1"/>
    <property type="molecule type" value="Genomic_DNA"/>
</dbReference>
<comment type="subcellular location">
    <subcellularLocation>
        <location evidence="1">Cell outer membrane</location>
        <topology evidence="1">Multi-pass membrane protein</topology>
    </subcellularLocation>
</comment>
<dbReference type="PANTHER" id="PTHR30442:SF0">
    <property type="entry name" value="FE(3+) DICITRATE TRANSPORT PROTEIN FECA"/>
    <property type="match status" value="1"/>
</dbReference>
<organism evidence="9">
    <name type="scientific">marine metagenome</name>
    <dbReference type="NCBI Taxonomy" id="408172"/>
    <lineage>
        <taxon>unclassified sequences</taxon>
        <taxon>metagenomes</taxon>
        <taxon>ecological metagenomes</taxon>
    </lineage>
</organism>
<reference evidence="9" key="1">
    <citation type="submission" date="2018-05" db="EMBL/GenBank/DDBJ databases">
        <authorList>
            <person name="Lanie J.A."/>
            <person name="Ng W.-L."/>
            <person name="Kazmierczak K.M."/>
            <person name="Andrzejewski T.M."/>
            <person name="Davidsen T.M."/>
            <person name="Wayne K.J."/>
            <person name="Tettelin H."/>
            <person name="Glass J.I."/>
            <person name="Rusch D."/>
            <person name="Podicherti R."/>
            <person name="Tsui H.-C.T."/>
            <person name="Winkler M.E."/>
        </authorList>
    </citation>
    <scope>NUCLEOTIDE SEQUENCE</scope>
</reference>
<dbReference type="InterPro" id="IPR037066">
    <property type="entry name" value="Plug_dom_sf"/>
</dbReference>
<dbReference type="Pfam" id="PF07715">
    <property type="entry name" value="Plug"/>
    <property type="match status" value="1"/>
</dbReference>
<sequence>MIVIILKGREKMYLSVFRMGLGILFLMLFSSPTFAVDKEAEQEANEILMREVSIIGSKYKVKDIAGSAAFLDVQEIREHTVDDVNRILRRVPGVNLREEDGNGLFPNISLRGVDSARSAKVTVMEDGVLMAPAPYSAPSAYYSPTAGRMSGIEVLKGSSQVKYGPHTTGGAINFLSTPIPTTEKIYSKATFGTYNEIRNHFYFGNTEQTDRGKIGYVLEYYTRSNTGFKDLDVNPASMRGEADTGFAKQEPMIKMFWEPKSALYQRFEAKFGYTNLDANETYLGLTTADFRQDPYRRYAASRFDEIESTQVRSSIRHFLELDSDTSLVTTLYGNTFHRNWQKLNKVSGNLSTSLANSDNLAIIQGRAAGTLELKNNNRGYYMYGLQSTLNHKHKSDGVEHNIEVGLRLHYDQIRRKQWEEDYTQDANGNITAVSVDPRGSAGDKLQRTFATTVHASDAMKFGKFTFTPGVRVETISQEYCDDRTNCASATMEGETTYSVVVGGASLKYDVYDSGGEDFDIFGGIHRGFSPVDPINKIKNGLKHEESIGFELGARYKDAPKAFATEAVLFLTRIDDLVVNDSVGGTGTGSAANLGKAQMLGLELQANYDHGLSKGWVVQTPAYMSATYTNAIFMSSVGSDDAESIFAGAKHGNMLPYIPEISVSWGFGAIYKKLSANLDANFVSSAYADGSNNACICSGDGTANERFGKIDSRIVIDGSMGYQYSKKLRMFANIRNLFNTQYMVSRQPHGPRPGAPLTVMGGLEFSL</sequence>
<dbReference type="SUPFAM" id="SSF56935">
    <property type="entry name" value="Porins"/>
    <property type="match status" value="1"/>
</dbReference>
<evidence type="ECO:0000313" key="9">
    <source>
        <dbReference type="EMBL" id="SUZ58564.1"/>
    </source>
</evidence>
<name>A0A381NWL1_9ZZZZ</name>
<evidence type="ECO:0000256" key="3">
    <source>
        <dbReference type="ARBA" id="ARBA00022692"/>
    </source>
</evidence>
<dbReference type="Gene3D" id="2.40.170.20">
    <property type="entry name" value="TonB-dependent receptor, beta-barrel domain"/>
    <property type="match status" value="1"/>
</dbReference>
<evidence type="ECO:0000259" key="8">
    <source>
        <dbReference type="Pfam" id="PF07715"/>
    </source>
</evidence>
<dbReference type="PROSITE" id="PS52016">
    <property type="entry name" value="TONB_DEPENDENT_REC_3"/>
    <property type="match status" value="1"/>
</dbReference>
<keyword evidence="2" id="KW-0813">Transport</keyword>
<keyword evidence="6" id="KW-0998">Cell outer membrane</keyword>
<keyword evidence="5" id="KW-0472">Membrane</keyword>
<evidence type="ECO:0000256" key="4">
    <source>
        <dbReference type="ARBA" id="ARBA00023077"/>
    </source>
</evidence>
<dbReference type="InterPro" id="IPR012910">
    <property type="entry name" value="Plug_dom"/>
</dbReference>
<dbReference type="GO" id="GO:0033214">
    <property type="term" value="P:siderophore-iron import into cell"/>
    <property type="evidence" value="ECO:0007669"/>
    <property type="project" value="TreeGrafter"/>
</dbReference>
<keyword evidence="4" id="KW-0798">TonB box</keyword>
<dbReference type="Pfam" id="PF00593">
    <property type="entry name" value="TonB_dep_Rec_b-barrel"/>
    <property type="match status" value="1"/>
</dbReference>
<dbReference type="AlphaFoldDB" id="A0A381NWL1"/>
<dbReference type="GO" id="GO:0009279">
    <property type="term" value="C:cell outer membrane"/>
    <property type="evidence" value="ECO:0007669"/>
    <property type="project" value="UniProtKB-SubCell"/>
</dbReference>
<dbReference type="InterPro" id="IPR000531">
    <property type="entry name" value="Beta-barrel_TonB"/>
</dbReference>